<keyword evidence="3 8" id="KW-0732">Signal</keyword>
<dbReference type="InterPro" id="IPR001570">
    <property type="entry name" value="Peptidase_M4_C_domain"/>
</dbReference>
<evidence type="ECO:0000256" key="3">
    <source>
        <dbReference type="ARBA" id="ARBA00022729"/>
    </source>
</evidence>
<proteinExistence type="predicted"/>
<reference evidence="12 13" key="1">
    <citation type="submission" date="2019-09" db="EMBL/GenBank/DDBJ databases">
        <title>Nocardioides panacisoli sp. nov., isolated from the soil of a ginseng field.</title>
        <authorList>
            <person name="Cho C."/>
        </authorList>
    </citation>
    <scope>NUCLEOTIDE SEQUENCE [LARGE SCALE GENOMIC DNA]</scope>
    <source>
        <strain evidence="12 13">BN140041</strain>
    </source>
</reference>
<keyword evidence="13" id="KW-1185">Reference proteome</keyword>
<dbReference type="Gene3D" id="3.10.170.10">
    <property type="match status" value="1"/>
</dbReference>
<dbReference type="Gene3D" id="2.60.40.10">
    <property type="entry name" value="Immunoglobulins"/>
    <property type="match status" value="1"/>
</dbReference>
<dbReference type="InterPro" id="IPR013856">
    <property type="entry name" value="Peptidase_M4_domain"/>
</dbReference>
<dbReference type="RefSeq" id="WP_149752066.1">
    <property type="nucleotide sequence ID" value="NZ_VUJW01000012.1"/>
</dbReference>
<evidence type="ECO:0000256" key="2">
    <source>
        <dbReference type="ARBA" id="ARBA00022723"/>
    </source>
</evidence>
<feature type="domain" description="Peptidase M4 C-terminal" evidence="10">
    <location>
        <begin position="356"/>
        <end position="514"/>
    </location>
</feature>
<dbReference type="AlphaFoldDB" id="A0A5B1LTX0"/>
<reference evidence="12 13" key="2">
    <citation type="submission" date="2019-09" db="EMBL/GenBank/DDBJ databases">
        <authorList>
            <person name="Jin C."/>
        </authorList>
    </citation>
    <scope>NUCLEOTIDE SEQUENCE [LARGE SCALE GENOMIC DNA]</scope>
    <source>
        <strain evidence="12 13">BN140041</strain>
    </source>
</reference>
<dbReference type="Pfam" id="PF05345">
    <property type="entry name" value="He_PIG"/>
    <property type="match status" value="1"/>
</dbReference>
<dbReference type="GO" id="GO:0046872">
    <property type="term" value="F:metal ion binding"/>
    <property type="evidence" value="ECO:0007669"/>
    <property type="project" value="UniProtKB-KW"/>
</dbReference>
<feature type="region of interest" description="Disordered" evidence="7">
    <location>
        <begin position="25"/>
        <end position="51"/>
    </location>
</feature>
<evidence type="ECO:0000256" key="4">
    <source>
        <dbReference type="ARBA" id="ARBA00022801"/>
    </source>
</evidence>
<dbReference type="Gene3D" id="1.10.390.10">
    <property type="entry name" value="Neutral Protease Domain 2"/>
    <property type="match status" value="1"/>
</dbReference>
<dbReference type="Pfam" id="PF07504">
    <property type="entry name" value="FTP"/>
    <property type="match status" value="1"/>
</dbReference>
<evidence type="ECO:0000256" key="5">
    <source>
        <dbReference type="ARBA" id="ARBA00022833"/>
    </source>
</evidence>
<feature type="chain" id="PRO_5023141439" evidence="8">
    <location>
        <begin position="30"/>
        <end position="769"/>
    </location>
</feature>
<dbReference type="Gene3D" id="2.60.120.260">
    <property type="entry name" value="Galactose-binding domain-like"/>
    <property type="match status" value="1"/>
</dbReference>
<evidence type="ECO:0000259" key="10">
    <source>
        <dbReference type="Pfam" id="PF02868"/>
    </source>
</evidence>
<evidence type="ECO:0000256" key="8">
    <source>
        <dbReference type="SAM" id="SignalP"/>
    </source>
</evidence>
<dbReference type="SUPFAM" id="SSF55486">
    <property type="entry name" value="Metalloproteases ('zincins'), catalytic domain"/>
    <property type="match status" value="1"/>
</dbReference>
<organism evidence="12 13">
    <name type="scientific">Nocardioides antri</name>
    <dbReference type="NCBI Taxonomy" id="2607659"/>
    <lineage>
        <taxon>Bacteria</taxon>
        <taxon>Bacillati</taxon>
        <taxon>Actinomycetota</taxon>
        <taxon>Actinomycetes</taxon>
        <taxon>Propionibacteriales</taxon>
        <taxon>Nocardioidaceae</taxon>
        <taxon>Nocardioides</taxon>
    </lineage>
</organism>
<keyword evidence="4" id="KW-0378">Hydrolase</keyword>
<gene>
    <name evidence="12" type="ORF">F0U47_19065</name>
</gene>
<evidence type="ECO:0000313" key="12">
    <source>
        <dbReference type="EMBL" id="KAA1424335.1"/>
    </source>
</evidence>
<evidence type="ECO:0000259" key="9">
    <source>
        <dbReference type="Pfam" id="PF01447"/>
    </source>
</evidence>
<comment type="caution">
    <text evidence="12">The sequence shown here is derived from an EMBL/GenBank/DDBJ whole genome shotgun (WGS) entry which is preliminary data.</text>
</comment>
<dbReference type="CDD" id="cd09597">
    <property type="entry name" value="M4_TLP"/>
    <property type="match status" value="1"/>
</dbReference>
<keyword evidence="5" id="KW-0862">Zinc</keyword>
<evidence type="ECO:0000256" key="7">
    <source>
        <dbReference type="SAM" id="MobiDB-lite"/>
    </source>
</evidence>
<dbReference type="PANTHER" id="PTHR33794">
    <property type="entry name" value="BACILLOLYSIN"/>
    <property type="match status" value="1"/>
</dbReference>
<dbReference type="InterPro" id="IPR027268">
    <property type="entry name" value="Peptidase_M4/M1_CTD_sf"/>
</dbReference>
<dbReference type="Pfam" id="PF02868">
    <property type="entry name" value="Peptidase_M4_C"/>
    <property type="match status" value="1"/>
</dbReference>
<dbReference type="Pfam" id="PF01447">
    <property type="entry name" value="Peptidase_M4"/>
    <property type="match status" value="1"/>
</dbReference>
<accession>A0A5B1LTX0</accession>
<evidence type="ECO:0000256" key="6">
    <source>
        <dbReference type="ARBA" id="ARBA00023049"/>
    </source>
</evidence>
<dbReference type="GO" id="GO:0005975">
    <property type="term" value="P:carbohydrate metabolic process"/>
    <property type="evidence" value="ECO:0007669"/>
    <property type="project" value="UniProtKB-ARBA"/>
</dbReference>
<keyword evidence="2" id="KW-0479">Metal-binding</keyword>
<dbReference type="GO" id="GO:0006508">
    <property type="term" value="P:proteolysis"/>
    <property type="evidence" value="ECO:0007669"/>
    <property type="project" value="UniProtKB-KW"/>
</dbReference>
<sequence length="769" mass="81198">MLLSRSLVTSTILVATAALAVLPGGSASADDPKTPPSNPIPTKTVDRDADARAAADEVIAARAPQLHLSRHDKVHAKPTLRSDQLRFVPFERTYRGLPVVGGDFVIVVDGDGNVVHASVAQTDEVSLPDVKPSVATTAARSKAAAKVNNARLSGTRLVVLQRGDRSDLAWKTTATGRRGGHPSQLDVYVDADSGQVLETKENVHAGDGQAGYSGPNPVPLRTTKVGTTYYMTTPGASTLTCQDSATNTTFSGADDQWGNGVTTNRETGCVDALYGAQQMDLMMKGWLGRNGMDGMGGWLPMRVGLDDLNAFYDGSQTQYGYNEAGEWITSVDVVAHEYGHGVDDRTPGGISNNGTSEFVGDTFGASTEYFDNQPAPYDQRDFLVGEEINLVGEGPIRNMYNPSMVGDPNCYSAAVDTMEVHAAAGPGNHWFYLAAIGSNAAGQPASPTCNGQAVTGIGVSKTMKIMYTAMLMKTSASSYKNYRKWTLIAARELYGQTSCLEFNRVKAAWNAVSVPAMAGEATCVVNQGAVKVTNATSRTFTAGTTISPFTMTATGGTTPYTWSATGLPAGLTMSPAGQVSGSLAHETTGSYVVQVTATDNVGRIGRAWFTLAVKGSVAPACSGQRLGNPGFENAVPAPWNLYGGMLFGDTPHSGLRYAWMGGWGDAVEESISQTVRIPAGCKATLTFWINISTDESGTTAWDTWTAKAGNATLMTLSNVDATNTWVKKTRVIPAAFSGKNVNLSFWSDEDGSLATSFKVDDFAVTITAP</sequence>
<dbReference type="EMBL" id="VUJW01000012">
    <property type="protein sequence ID" value="KAA1424335.1"/>
    <property type="molecule type" value="Genomic_DNA"/>
</dbReference>
<dbReference type="Proteomes" id="UP000324351">
    <property type="component" value="Unassembled WGS sequence"/>
</dbReference>
<evidence type="ECO:0000313" key="13">
    <source>
        <dbReference type="Proteomes" id="UP000324351"/>
    </source>
</evidence>
<feature type="domain" description="FTP" evidence="11">
    <location>
        <begin position="88"/>
        <end position="118"/>
    </location>
</feature>
<dbReference type="InterPro" id="IPR013783">
    <property type="entry name" value="Ig-like_fold"/>
</dbReference>
<protein>
    <submittedName>
        <fullName evidence="12">M4 family peptidase</fullName>
    </submittedName>
</protein>
<evidence type="ECO:0000256" key="1">
    <source>
        <dbReference type="ARBA" id="ARBA00022670"/>
    </source>
</evidence>
<dbReference type="InterPro" id="IPR011096">
    <property type="entry name" value="FTP_domain"/>
</dbReference>
<dbReference type="InterPro" id="IPR050728">
    <property type="entry name" value="Zinc_Metalloprotease_M4"/>
</dbReference>
<keyword evidence="1" id="KW-0645">Protease</keyword>
<dbReference type="GO" id="GO:0004222">
    <property type="term" value="F:metalloendopeptidase activity"/>
    <property type="evidence" value="ECO:0007669"/>
    <property type="project" value="InterPro"/>
</dbReference>
<feature type="domain" description="Peptidase M4" evidence="9">
    <location>
        <begin position="209"/>
        <end position="342"/>
    </location>
</feature>
<dbReference type="PANTHER" id="PTHR33794:SF1">
    <property type="entry name" value="BACILLOLYSIN"/>
    <property type="match status" value="1"/>
</dbReference>
<evidence type="ECO:0000259" key="11">
    <source>
        <dbReference type="Pfam" id="PF07504"/>
    </source>
</evidence>
<keyword evidence="6" id="KW-0482">Metalloprotease</keyword>
<feature type="signal peptide" evidence="8">
    <location>
        <begin position="1"/>
        <end position="29"/>
    </location>
</feature>
<name>A0A5B1LTX0_9ACTN</name>